<dbReference type="PANTHER" id="PTHR10073:SF41">
    <property type="entry name" value="MISMATCH REPAIR PROTEIN, PUTATIVE (AFU_ORTHOLOGUE AFUA_8G05820)-RELATED"/>
    <property type="match status" value="1"/>
</dbReference>
<dbReference type="GO" id="GO:0032389">
    <property type="term" value="C:MutLalpha complex"/>
    <property type="evidence" value="ECO:0007669"/>
    <property type="project" value="TreeGrafter"/>
</dbReference>
<dbReference type="InterPro" id="IPR020568">
    <property type="entry name" value="Ribosomal_Su5_D2-typ_SF"/>
</dbReference>
<dbReference type="GO" id="GO:0006298">
    <property type="term" value="P:mismatch repair"/>
    <property type="evidence" value="ECO:0007669"/>
    <property type="project" value="InterPro"/>
</dbReference>
<dbReference type="AlphaFoldDB" id="A0A2H4SHY7"/>
<feature type="region of interest" description="Disordered" evidence="3">
    <location>
        <begin position="553"/>
        <end position="719"/>
    </location>
</feature>
<evidence type="ECO:0000256" key="3">
    <source>
        <dbReference type="SAM" id="MobiDB-lite"/>
    </source>
</evidence>
<dbReference type="GO" id="GO:0005524">
    <property type="term" value="F:ATP binding"/>
    <property type="evidence" value="ECO:0007669"/>
    <property type="project" value="InterPro"/>
</dbReference>
<dbReference type="InterPro" id="IPR013507">
    <property type="entry name" value="DNA_mismatch_S5_2-like"/>
</dbReference>
<reference evidence="5 6" key="1">
    <citation type="journal article" date="2017" name="BMC Genomics">
        <title>Chromosome level assembly and secondary metabolite potential of the parasitic fungus Cordyceps militaris.</title>
        <authorList>
            <person name="Kramer G.J."/>
            <person name="Nodwell J.R."/>
        </authorList>
    </citation>
    <scope>NUCLEOTIDE SEQUENCE [LARGE SCALE GENOMIC DNA]</scope>
    <source>
        <strain evidence="5 6">ATCC 34164</strain>
    </source>
</reference>
<dbReference type="SUPFAM" id="SSF55874">
    <property type="entry name" value="ATPase domain of HSP90 chaperone/DNA topoisomerase II/histidine kinase"/>
    <property type="match status" value="1"/>
</dbReference>
<feature type="domain" description="DNA mismatch repair protein S5" evidence="4">
    <location>
        <begin position="218"/>
        <end position="353"/>
    </location>
</feature>
<dbReference type="InterPro" id="IPR036890">
    <property type="entry name" value="HATPase_C_sf"/>
</dbReference>
<dbReference type="InterPro" id="IPR014721">
    <property type="entry name" value="Ribsml_uS5_D2-typ_fold_subgr"/>
</dbReference>
<dbReference type="GO" id="GO:0061982">
    <property type="term" value="P:meiosis I cell cycle process"/>
    <property type="evidence" value="ECO:0007669"/>
    <property type="project" value="UniProtKB-ARBA"/>
</dbReference>
<dbReference type="VEuPathDB" id="FungiDB:CCM_06813"/>
<dbReference type="Gene3D" id="3.30.565.10">
    <property type="entry name" value="Histidine kinase-like ATPase, C-terminal domain"/>
    <property type="match status" value="1"/>
</dbReference>
<dbReference type="VEuPathDB" id="FungiDB:A9K55_008093"/>
<evidence type="ECO:0000259" key="4">
    <source>
        <dbReference type="SMART" id="SM01340"/>
    </source>
</evidence>
<name>A0A2H4SHY7_CORMI</name>
<feature type="region of interest" description="Disordered" evidence="3">
    <location>
        <begin position="504"/>
        <end position="533"/>
    </location>
</feature>
<dbReference type="SUPFAM" id="SSF54211">
    <property type="entry name" value="Ribosomal protein S5 domain 2-like"/>
    <property type="match status" value="1"/>
</dbReference>
<feature type="compositionally biased region" description="Low complexity" evidence="3">
    <location>
        <begin position="560"/>
        <end position="571"/>
    </location>
</feature>
<organism evidence="5 6">
    <name type="scientific">Cordyceps militaris</name>
    <name type="common">Caterpillar fungus</name>
    <name type="synonym">Clavaria militaris</name>
    <dbReference type="NCBI Taxonomy" id="73501"/>
    <lineage>
        <taxon>Eukaryota</taxon>
        <taxon>Fungi</taxon>
        <taxon>Dikarya</taxon>
        <taxon>Ascomycota</taxon>
        <taxon>Pezizomycotina</taxon>
        <taxon>Sordariomycetes</taxon>
        <taxon>Hypocreomycetidae</taxon>
        <taxon>Hypocreales</taxon>
        <taxon>Cordycipitaceae</taxon>
        <taxon>Cordyceps</taxon>
    </lineage>
</organism>
<dbReference type="InterPro" id="IPR038973">
    <property type="entry name" value="MutL/Mlh/Pms-like"/>
</dbReference>
<dbReference type="Proteomes" id="UP000323067">
    <property type="component" value="Chromosome vii"/>
</dbReference>
<dbReference type="Pfam" id="PF01119">
    <property type="entry name" value="DNA_mis_repair"/>
    <property type="match status" value="1"/>
</dbReference>
<accession>A0A2H4SHY7</accession>
<proteinExistence type="inferred from homology"/>
<feature type="region of interest" description="Disordered" evidence="3">
    <location>
        <begin position="740"/>
        <end position="785"/>
    </location>
</feature>
<protein>
    <submittedName>
        <fullName evidence="5">DNA mismatch repair</fullName>
    </submittedName>
</protein>
<feature type="compositionally biased region" description="Low complexity" evidence="3">
    <location>
        <begin position="680"/>
        <end position="698"/>
    </location>
</feature>
<dbReference type="Gene3D" id="3.30.230.10">
    <property type="match status" value="1"/>
</dbReference>
<gene>
    <name evidence="5" type="ORF">A9K55_008093</name>
</gene>
<dbReference type="GO" id="GO:0016887">
    <property type="term" value="F:ATP hydrolysis activity"/>
    <property type="evidence" value="ECO:0007669"/>
    <property type="project" value="InterPro"/>
</dbReference>
<evidence type="ECO:0000313" key="5">
    <source>
        <dbReference type="EMBL" id="ATY62722.1"/>
    </source>
</evidence>
<comment type="similarity">
    <text evidence="1">Belongs to the DNA mismatch repair MutL/HexB family.</text>
</comment>
<dbReference type="Pfam" id="PF13589">
    <property type="entry name" value="HATPase_c_3"/>
    <property type="match status" value="1"/>
</dbReference>
<dbReference type="InterPro" id="IPR002099">
    <property type="entry name" value="MutL/Mlh/PMS"/>
</dbReference>
<feature type="compositionally biased region" description="Basic and acidic residues" evidence="3">
    <location>
        <begin position="701"/>
        <end position="710"/>
    </location>
</feature>
<dbReference type="GO" id="GO:0140664">
    <property type="term" value="F:ATP-dependent DNA damage sensor activity"/>
    <property type="evidence" value="ECO:0007669"/>
    <property type="project" value="InterPro"/>
</dbReference>
<dbReference type="OrthoDB" id="10263226at2759"/>
<dbReference type="EMBL" id="CP023324">
    <property type="protein sequence ID" value="ATY62722.1"/>
    <property type="molecule type" value="Genomic_DNA"/>
</dbReference>
<dbReference type="PANTHER" id="PTHR10073">
    <property type="entry name" value="DNA MISMATCH REPAIR PROTEIN MLH, PMS, MUTL"/>
    <property type="match status" value="1"/>
</dbReference>
<dbReference type="GO" id="GO:0030983">
    <property type="term" value="F:mismatched DNA binding"/>
    <property type="evidence" value="ECO:0007669"/>
    <property type="project" value="InterPro"/>
</dbReference>
<dbReference type="SMART" id="SM01340">
    <property type="entry name" value="DNA_mis_repair"/>
    <property type="match status" value="1"/>
</dbReference>
<evidence type="ECO:0000256" key="1">
    <source>
        <dbReference type="ARBA" id="ARBA00006082"/>
    </source>
</evidence>
<feature type="compositionally biased region" description="Low complexity" evidence="3">
    <location>
        <begin position="622"/>
        <end position="635"/>
    </location>
</feature>
<evidence type="ECO:0000313" key="6">
    <source>
        <dbReference type="Proteomes" id="UP000323067"/>
    </source>
</evidence>
<dbReference type="NCBIfam" id="TIGR00585">
    <property type="entry name" value="mutl"/>
    <property type="match status" value="1"/>
</dbReference>
<keyword evidence="2" id="KW-0227">DNA damage</keyword>
<sequence length="859" mass="92399">MPITQLSAAAARLIGSSAAITSPYDVVKELLDNAIDAGADTVEIAIAPNTLDQVRVRDNGRGIPLDDLNSLGRPAHTSKLVTLDELTAGRVATLGFRGQALASINSIAATVQVTTKTAEEPVAARVQLQQAGVEQQRLPPVSAPTGTAVQVMGLFACLRPRWQMLLKEGSKTIVRIKGLLTAYVLADAALRVTFKVLGDERQTCRLGQSRDRDMTQSVLEVFGAAVAASGQTHRFASAEDGAGAFTLVAFLPGVDGDQRVVAGKGAFISVNGRPISSATGIGKALVGVFKTKVQQHWQQRGLPTVQKPLLLLEIRCPLERYDVNVATMKDEVVFAEAGALLRTFEELCVMVYCNAAALGSSRIKETGQEVVGMSTDSALAPDTEKLVSAQMRTACKVNMQRTNSNATDEETDFRIIEVEVPEIRLLETKEGPKKQTNFFVDSTPKPARGIERYFQPTGADFEIATDETATPERPQPEETSRTIEGIVLNGALKRMPLHDVPDTTLNTLAGIHGSPSSEDASSPGEGPRLSDLHGTSWSIQNLIHQRVLDVPSTGIGGGPAATASASPVPQTRGGGLHEAARRQVTHQLPILRTPPPSDPMREESRFVLPGSLYGAGSESRRQPSPASSSSSSLESGAIPVKETRGRSEQQQQRLGARRALPGTRNDQVNQGRGVLASGAPRLGLPRQRTTTTTTMGRLLPRRQEHEEHGDAAAPERGIISARSYMRNGDRGRAQLEQTNLVDWEMSDAESVDSHPQPKRRRAQKSPDVVAPVQSASHTRHATPHLVDGGLPLESIPSSLATWGILVTASVSFSDIRLWTDLERDLDLYIRSGMLAWGLRDLTGGEAARLEECARRLCRV</sequence>
<evidence type="ECO:0000256" key="2">
    <source>
        <dbReference type="ARBA" id="ARBA00022763"/>
    </source>
</evidence>